<dbReference type="InterPro" id="IPR025401">
    <property type="entry name" value="DUF4374"/>
</dbReference>
<keyword evidence="1" id="KW-0732">Signal</keyword>
<evidence type="ECO:0000313" key="2">
    <source>
        <dbReference type="EMBL" id="TDQ81789.1"/>
    </source>
</evidence>
<evidence type="ECO:0000256" key="1">
    <source>
        <dbReference type="SAM" id="SignalP"/>
    </source>
</evidence>
<keyword evidence="3" id="KW-1185">Reference proteome</keyword>
<dbReference type="Pfam" id="PF14298">
    <property type="entry name" value="DUF4374"/>
    <property type="match status" value="1"/>
</dbReference>
<dbReference type="Proteomes" id="UP000295292">
    <property type="component" value="Unassembled WGS sequence"/>
</dbReference>
<reference evidence="2 3" key="1">
    <citation type="submission" date="2019-03" db="EMBL/GenBank/DDBJ databases">
        <title>Genomic Encyclopedia of Archaeal and Bacterial Type Strains, Phase II (KMG-II): from individual species to whole genera.</title>
        <authorList>
            <person name="Goeker M."/>
        </authorList>
    </citation>
    <scope>NUCLEOTIDE SEQUENCE [LARGE SCALE GENOMIC DNA]</scope>
    <source>
        <strain evidence="2 3">DSM 28353</strain>
    </source>
</reference>
<protein>
    <submittedName>
        <fullName evidence="2">Uncharacterized protein DUF4374</fullName>
    </submittedName>
</protein>
<dbReference type="EMBL" id="SNYV01000003">
    <property type="protein sequence ID" value="TDQ81789.1"/>
    <property type="molecule type" value="Genomic_DNA"/>
</dbReference>
<feature type="signal peptide" evidence="1">
    <location>
        <begin position="1"/>
        <end position="21"/>
    </location>
</feature>
<dbReference type="OrthoDB" id="738440at2"/>
<sequence length="412" mass="44483">MKKQFITKACFLALTVMIAVGCSKSDSDKGGEGKPVDQYLVAVQAKGTGESASTYFIPVESLDNPESSITPVGTGLEIDNTFSNYISNGFDGFVTLKYGQGQAHVGTRVTINNNGKATQIGKQFEIQDGFVTAGIVGDAVYSAMSGFRAKDKSKATFNIIPMSPSTPQFAYMQVDQFAGYEGKNAALVGIADAGNGSFYTGLDYSADEIDELVVAKVKANNLKPEAVYKDTRLSKSGGQYRSARYSQIGETSKGDVYVFSGNYAGTKTAGALLLKKGATGFDKDYFWDIEKASQGYRFRKVWYVQNDIFLLEFYNEKSEAGKSVSGVASQFALLDMVSKKFTWVTGLPDKSSIPDLGTSEPYILGGKIYLGLKTTIETPRFYVINPVTGQGKKGLLVKDAEAIEGATFVKQK</sequence>
<gene>
    <name evidence="2" type="ORF">CLV99_0323</name>
</gene>
<proteinExistence type="predicted"/>
<comment type="caution">
    <text evidence="2">The sequence shown here is derived from an EMBL/GenBank/DDBJ whole genome shotgun (WGS) entry which is preliminary data.</text>
</comment>
<dbReference type="PROSITE" id="PS51257">
    <property type="entry name" value="PROKAR_LIPOPROTEIN"/>
    <property type="match status" value="1"/>
</dbReference>
<organism evidence="2 3">
    <name type="scientific">Sphingobacterium yanglingense</name>
    <dbReference type="NCBI Taxonomy" id="1437280"/>
    <lineage>
        <taxon>Bacteria</taxon>
        <taxon>Pseudomonadati</taxon>
        <taxon>Bacteroidota</taxon>
        <taxon>Sphingobacteriia</taxon>
        <taxon>Sphingobacteriales</taxon>
        <taxon>Sphingobacteriaceae</taxon>
        <taxon>Sphingobacterium</taxon>
    </lineage>
</organism>
<feature type="chain" id="PRO_5020417779" evidence="1">
    <location>
        <begin position="22"/>
        <end position="412"/>
    </location>
</feature>
<accession>A0A4R6WQY4</accession>
<dbReference type="RefSeq" id="WP_133582734.1">
    <property type="nucleotide sequence ID" value="NZ_SNYV01000003.1"/>
</dbReference>
<evidence type="ECO:0000313" key="3">
    <source>
        <dbReference type="Proteomes" id="UP000295292"/>
    </source>
</evidence>
<name>A0A4R6WQY4_9SPHI</name>
<dbReference type="AlphaFoldDB" id="A0A4R6WQY4"/>